<reference evidence="1 2" key="1">
    <citation type="journal article" date="2018" name="Mol. Ecol.">
        <title>The obligate alkalophilic soda-lake fungus Sodiomyces alkalinus has shifted to a protein diet.</title>
        <authorList>
            <person name="Grum-Grzhimaylo A.A."/>
            <person name="Falkoski D.L."/>
            <person name="van den Heuvel J."/>
            <person name="Valero-Jimenez C.A."/>
            <person name="Min B."/>
            <person name="Choi I.G."/>
            <person name="Lipzen A."/>
            <person name="Daum C.G."/>
            <person name="Aanen D.K."/>
            <person name="Tsang A."/>
            <person name="Henrissat B."/>
            <person name="Bilanenko E.N."/>
            <person name="de Vries R.P."/>
            <person name="van Kan J.A.L."/>
            <person name="Grigoriev I.V."/>
            <person name="Debets A.J.M."/>
        </authorList>
    </citation>
    <scope>NUCLEOTIDE SEQUENCE [LARGE SCALE GENOMIC DNA]</scope>
    <source>
        <strain evidence="1 2">F11</strain>
    </source>
</reference>
<name>A0A3N2PTA0_SODAK</name>
<dbReference type="Proteomes" id="UP000272025">
    <property type="component" value="Unassembled WGS sequence"/>
</dbReference>
<gene>
    <name evidence="1" type="ORF">SODALDRAFT_361250</name>
</gene>
<organism evidence="1 2">
    <name type="scientific">Sodiomyces alkalinus (strain CBS 110278 / VKM F-3762 / F11)</name>
    <name type="common">Alkaliphilic filamentous fungus</name>
    <dbReference type="NCBI Taxonomy" id="1314773"/>
    <lineage>
        <taxon>Eukaryota</taxon>
        <taxon>Fungi</taxon>
        <taxon>Dikarya</taxon>
        <taxon>Ascomycota</taxon>
        <taxon>Pezizomycotina</taxon>
        <taxon>Sordariomycetes</taxon>
        <taxon>Hypocreomycetidae</taxon>
        <taxon>Glomerellales</taxon>
        <taxon>Plectosphaerellaceae</taxon>
        <taxon>Sodiomyces</taxon>
    </lineage>
</organism>
<protein>
    <submittedName>
        <fullName evidence="1">Uncharacterized protein</fullName>
    </submittedName>
</protein>
<accession>A0A3N2PTA0</accession>
<evidence type="ECO:0000313" key="2">
    <source>
        <dbReference type="Proteomes" id="UP000272025"/>
    </source>
</evidence>
<keyword evidence="2" id="KW-1185">Reference proteome</keyword>
<dbReference type="AlphaFoldDB" id="A0A3N2PTA0"/>
<proteinExistence type="predicted"/>
<dbReference type="RefSeq" id="XP_028465342.1">
    <property type="nucleotide sequence ID" value="XM_028614348.1"/>
</dbReference>
<evidence type="ECO:0000313" key="1">
    <source>
        <dbReference type="EMBL" id="ROT37536.1"/>
    </source>
</evidence>
<sequence>MVDLMYPAYHCNLYVYEVPVDPDFTVRPWIIVIPSVPPISDIHIYPLQEPQEPPGDSAVIGLARTYGSSALCIHGELTNPRPVIFGFFRKYPPSPCGRDAPPPDRTEAFNFNVFPRLPPSHRLAFQLFVLDPMGKSRRMWSDALRLFDLRGSEHHKHHDELAITEAGWEHRVGNYSLTERTSELTASCYSAMPPQRPIASHNVLLDIQPLLEPTLLSPCIITISSVKLGDLKPSPAALRQAIPITPALD</sequence>
<dbReference type="EMBL" id="ML119057">
    <property type="protein sequence ID" value="ROT37536.1"/>
    <property type="molecule type" value="Genomic_DNA"/>
</dbReference>
<dbReference type="GeneID" id="39582826"/>